<sequence>MTETKERTKWLEPDWRALVGCDLEQNENGDTFRGPIKRIEVKEEGQPGKEYQWLQIYLDWVAIRSKDGWRLFKEPEDPNMGISITGVNLDFTVPFRNVDGSVRLTLPYLGSTTIHPPGKNLKRKDLLS</sequence>
<accession>A0A1F5G1E2</accession>
<evidence type="ECO:0000313" key="1">
    <source>
        <dbReference type="EMBL" id="OGD85690.1"/>
    </source>
</evidence>
<dbReference type="AlphaFoldDB" id="A0A1F5G1E2"/>
<organism evidence="1 2">
    <name type="scientific">Candidatus Curtissbacteria bacterium RBG_16_39_7</name>
    <dbReference type="NCBI Taxonomy" id="1797707"/>
    <lineage>
        <taxon>Bacteria</taxon>
        <taxon>Candidatus Curtissiibacteriota</taxon>
    </lineage>
</organism>
<comment type="caution">
    <text evidence="1">The sequence shown here is derived from an EMBL/GenBank/DDBJ whole genome shotgun (WGS) entry which is preliminary data.</text>
</comment>
<dbReference type="Proteomes" id="UP000176628">
    <property type="component" value="Unassembled WGS sequence"/>
</dbReference>
<name>A0A1F5G1E2_9BACT</name>
<dbReference type="EMBL" id="MFAV01000047">
    <property type="protein sequence ID" value="OGD85690.1"/>
    <property type="molecule type" value="Genomic_DNA"/>
</dbReference>
<protein>
    <submittedName>
        <fullName evidence="1">Uncharacterized protein</fullName>
    </submittedName>
</protein>
<gene>
    <name evidence="1" type="ORF">A2Z23_02505</name>
</gene>
<proteinExistence type="predicted"/>
<evidence type="ECO:0000313" key="2">
    <source>
        <dbReference type="Proteomes" id="UP000176628"/>
    </source>
</evidence>
<reference evidence="1 2" key="1">
    <citation type="journal article" date="2016" name="Nat. Commun.">
        <title>Thousands of microbial genomes shed light on interconnected biogeochemical processes in an aquifer system.</title>
        <authorList>
            <person name="Anantharaman K."/>
            <person name="Brown C.T."/>
            <person name="Hug L.A."/>
            <person name="Sharon I."/>
            <person name="Castelle C.J."/>
            <person name="Probst A.J."/>
            <person name="Thomas B.C."/>
            <person name="Singh A."/>
            <person name="Wilkins M.J."/>
            <person name="Karaoz U."/>
            <person name="Brodie E.L."/>
            <person name="Williams K.H."/>
            <person name="Hubbard S.S."/>
            <person name="Banfield J.F."/>
        </authorList>
    </citation>
    <scope>NUCLEOTIDE SEQUENCE [LARGE SCALE GENOMIC DNA]</scope>
</reference>